<dbReference type="EMBL" id="JAEDXU010000001">
    <property type="protein sequence ID" value="MBP1044958.1"/>
    <property type="molecule type" value="Genomic_DNA"/>
</dbReference>
<dbReference type="Proteomes" id="UP000673375">
    <property type="component" value="Unassembled WGS sequence"/>
</dbReference>
<accession>A0ABS4CEC0</accession>
<evidence type="ECO:0000313" key="2">
    <source>
        <dbReference type="Proteomes" id="UP000673375"/>
    </source>
</evidence>
<comment type="caution">
    <text evidence="1">The sequence shown here is derived from an EMBL/GenBank/DDBJ whole genome shotgun (WGS) entry which is preliminary data.</text>
</comment>
<sequence>MKLKEKITDTAERLYDLSKQKKYNVTLGLTNKITSDRKTAHHKKWHAKNR</sequence>
<proteinExistence type="predicted"/>
<name>A0ABS4CEC0_9ENTE</name>
<gene>
    <name evidence="1" type="ORF">I6N96_01600</name>
</gene>
<organism evidence="1 2">
    <name type="scientific">Enterococcus larvae</name>
    <dbReference type="NCBI Taxonomy" id="2794352"/>
    <lineage>
        <taxon>Bacteria</taxon>
        <taxon>Bacillati</taxon>
        <taxon>Bacillota</taxon>
        <taxon>Bacilli</taxon>
        <taxon>Lactobacillales</taxon>
        <taxon>Enterococcaceae</taxon>
        <taxon>Enterococcus</taxon>
    </lineage>
</organism>
<keyword evidence="2" id="KW-1185">Reference proteome</keyword>
<dbReference type="RefSeq" id="WP_209555751.1">
    <property type="nucleotide sequence ID" value="NZ_JAEDXU010000001.1"/>
</dbReference>
<reference evidence="1 2" key="1">
    <citation type="submission" date="2020-12" db="EMBL/GenBank/DDBJ databases">
        <title>Vagococcus allomyrinae sp. nov. and Enterococcus lavae sp. nov., isolated from the larvae of Allomyrina dichotoma.</title>
        <authorList>
            <person name="Lee S.D."/>
        </authorList>
    </citation>
    <scope>NUCLEOTIDE SEQUENCE [LARGE SCALE GENOMIC DNA]</scope>
    <source>
        <strain evidence="1 2">BWM-S5</strain>
    </source>
</reference>
<evidence type="ECO:0000313" key="1">
    <source>
        <dbReference type="EMBL" id="MBP1044958.1"/>
    </source>
</evidence>
<protein>
    <submittedName>
        <fullName evidence="1">Uncharacterized protein</fullName>
    </submittedName>
</protein>